<dbReference type="AlphaFoldDB" id="A0A3N4HJP9"/>
<accession>A0A3N4HJP9</accession>
<feature type="compositionally biased region" description="Low complexity" evidence="1">
    <location>
        <begin position="153"/>
        <end position="169"/>
    </location>
</feature>
<evidence type="ECO:0000313" key="2">
    <source>
        <dbReference type="EMBL" id="RPA72798.1"/>
    </source>
</evidence>
<name>A0A3N4HJP9_ASCIM</name>
<feature type="compositionally biased region" description="Pro residues" evidence="1">
    <location>
        <begin position="62"/>
        <end position="74"/>
    </location>
</feature>
<evidence type="ECO:0000256" key="1">
    <source>
        <dbReference type="SAM" id="MobiDB-lite"/>
    </source>
</evidence>
<feature type="compositionally biased region" description="Polar residues" evidence="1">
    <location>
        <begin position="99"/>
        <end position="112"/>
    </location>
</feature>
<organism evidence="2 3">
    <name type="scientific">Ascobolus immersus RN42</name>
    <dbReference type="NCBI Taxonomy" id="1160509"/>
    <lineage>
        <taxon>Eukaryota</taxon>
        <taxon>Fungi</taxon>
        <taxon>Dikarya</taxon>
        <taxon>Ascomycota</taxon>
        <taxon>Pezizomycotina</taxon>
        <taxon>Pezizomycetes</taxon>
        <taxon>Pezizales</taxon>
        <taxon>Ascobolaceae</taxon>
        <taxon>Ascobolus</taxon>
    </lineage>
</organism>
<proteinExistence type="predicted"/>
<sequence>MTQQPPPPQTRHTHHQMGTAGSAGFRSQVATQQPPPPRSPYPQPPKSTAGSTGFRSQVATSQPPPPRDPYPQPPKSTAGSNGLDPQVATQQPPPPGSLYRQNPHATPQISGIGSTGLPPHVATQQEPPPPPPLSSGQLNSYQMQTMSGTTTMHQLQQHQQHPRQAPQVHTWNGQLQPEHSPGLGVPPGQQGGSIDTGTVQPPVFSQDLDGSDDTEDLMADLLKVEDNGDGVFDLKWND</sequence>
<feature type="region of interest" description="Disordered" evidence="1">
    <location>
        <begin position="1"/>
        <end position="212"/>
    </location>
</feature>
<feature type="compositionally biased region" description="Polar residues" evidence="1">
    <location>
        <begin position="134"/>
        <end position="152"/>
    </location>
</feature>
<reference evidence="2 3" key="1">
    <citation type="journal article" date="2018" name="Nat. Ecol. Evol.">
        <title>Pezizomycetes genomes reveal the molecular basis of ectomycorrhizal truffle lifestyle.</title>
        <authorList>
            <person name="Murat C."/>
            <person name="Payen T."/>
            <person name="Noel B."/>
            <person name="Kuo A."/>
            <person name="Morin E."/>
            <person name="Chen J."/>
            <person name="Kohler A."/>
            <person name="Krizsan K."/>
            <person name="Balestrini R."/>
            <person name="Da Silva C."/>
            <person name="Montanini B."/>
            <person name="Hainaut M."/>
            <person name="Levati E."/>
            <person name="Barry K.W."/>
            <person name="Belfiori B."/>
            <person name="Cichocki N."/>
            <person name="Clum A."/>
            <person name="Dockter R.B."/>
            <person name="Fauchery L."/>
            <person name="Guy J."/>
            <person name="Iotti M."/>
            <person name="Le Tacon F."/>
            <person name="Lindquist E.A."/>
            <person name="Lipzen A."/>
            <person name="Malagnac F."/>
            <person name="Mello A."/>
            <person name="Molinier V."/>
            <person name="Miyauchi S."/>
            <person name="Poulain J."/>
            <person name="Riccioni C."/>
            <person name="Rubini A."/>
            <person name="Sitrit Y."/>
            <person name="Splivallo R."/>
            <person name="Traeger S."/>
            <person name="Wang M."/>
            <person name="Zifcakova L."/>
            <person name="Wipf D."/>
            <person name="Zambonelli A."/>
            <person name="Paolocci F."/>
            <person name="Nowrousian M."/>
            <person name="Ottonello S."/>
            <person name="Baldrian P."/>
            <person name="Spatafora J.W."/>
            <person name="Henrissat B."/>
            <person name="Nagy L.G."/>
            <person name="Aury J.M."/>
            <person name="Wincker P."/>
            <person name="Grigoriev I.V."/>
            <person name="Bonfante P."/>
            <person name="Martin F.M."/>
        </authorList>
    </citation>
    <scope>NUCLEOTIDE SEQUENCE [LARGE SCALE GENOMIC DNA]</scope>
    <source>
        <strain evidence="2 3">RN42</strain>
    </source>
</reference>
<gene>
    <name evidence="2" type="ORF">BJ508DRAFT_334703</name>
</gene>
<dbReference type="Proteomes" id="UP000275078">
    <property type="component" value="Unassembled WGS sequence"/>
</dbReference>
<evidence type="ECO:0000313" key="3">
    <source>
        <dbReference type="Proteomes" id="UP000275078"/>
    </source>
</evidence>
<dbReference type="EMBL" id="ML119846">
    <property type="protein sequence ID" value="RPA72798.1"/>
    <property type="molecule type" value="Genomic_DNA"/>
</dbReference>
<feature type="compositionally biased region" description="Polar residues" evidence="1">
    <location>
        <begin position="46"/>
        <end position="61"/>
    </location>
</feature>
<protein>
    <submittedName>
        <fullName evidence="2">Uncharacterized protein</fullName>
    </submittedName>
</protein>
<feature type="compositionally biased region" description="Pro residues" evidence="1">
    <location>
        <begin position="33"/>
        <end position="45"/>
    </location>
</feature>
<keyword evidence="3" id="KW-1185">Reference proteome</keyword>